<dbReference type="Proteomes" id="UP000601223">
    <property type="component" value="Unassembled WGS sequence"/>
</dbReference>
<evidence type="ECO:0000313" key="4">
    <source>
        <dbReference type="Proteomes" id="UP000601223"/>
    </source>
</evidence>
<accession>A0A8J3JNW5</accession>
<organism evidence="3 4">
    <name type="scientific">Catellatospora bangladeshensis</name>
    <dbReference type="NCBI Taxonomy" id="310355"/>
    <lineage>
        <taxon>Bacteria</taxon>
        <taxon>Bacillati</taxon>
        <taxon>Actinomycetota</taxon>
        <taxon>Actinomycetes</taxon>
        <taxon>Micromonosporales</taxon>
        <taxon>Micromonosporaceae</taxon>
        <taxon>Catellatospora</taxon>
    </lineage>
</organism>
<feature type="chain" id="PRO_5035188534" description="Beta-lactamase-related domain-containing protein" evidence="1">
    <location>
        <begin position="19"/>
        <end position="406"/>
    </location>
</feature>
<feature type="domain" description="Beta-lactamase-related" evidence="2">
    <location>
        <begin position="33"/>
        <end position="369"/>
    </location>
</feature>
<reference evidence="3 4" key="1">
    <citation type="submission" date="2021-01" db="EMBL/GenBank/DDBJ databases">
        <title>Whole genome shotgun sequence of Catellatospora bangladeshensis NBRC 107357.</title>
        <authorList>
            <person name="Komaki H."/>
            <person name="Tamura T."/>
        </authorList>
    </citation>
    <scope>NUCLEOTIDE SEQUENCE [LARGE SCALE GENOMIC DNA]</scope>
    <source>
        <strain evidence="3 4">NBRC 107357</strain>
    </source>
</reference>
<evidence type="ECO:0000259" key="2">
    <source>
        <dbReference type="Pfam" id="PF00144"/>
    </source>
</evidence>
<sequence length="406" mass="43238">MLLAAALLLGACTAPAGAATQATGAPSPQAEAVAKIVRDGMTAGSLRAAVFKVTKGDQVITSQAFGESLDGVPATTAMRFRNGAVAFAYLGTLLLLFTEEGKAKLDDPVERWMPALPEAGKVTLKMLANQTSGYPDFETDPAWNAAFNADPFQSWTFEERMKYAFSRPVQFPPGSNWSYAHTNFMILGEILAKIGGKPLDVLLREKVLGPMGLRETVANNTGAIPEPVLHSFSSERRQALGVPAGTGFYEEATFWNADWGTPNGASQTTTIDDMARTAIAVGEGTLLSEASYRAMTDPNLLGFGHPQDNCKPSCFTQVEGYNYGLGVVRSGGWLLQNPLLGGYSATEAFLPAEKVGISVAVTYLPGAFDCQGNYPNASDLLFRQIAAHMTPDHAPPMPAPFQKAVC</sequence>
<feature type="signal peptide" evidence="1">
    <location>
        <begin position="1"/>
        <end position="18"/>
    </location>
</feature>
<evidence type="ECO:0000313" key="3">
    <source>
        <dbReference type="EMBL" id="GIF84166.1"/>
    </source>
</evidence>
<protein>
    <recommendedName>
        <fullName evidence="2">Beta-lactamase-related domain-containing protein</fullName>
    </recommendedName>
</protein>
<evidence type="ECO:0000256" key="1">
    <source>
        <dbReference type="SAM" id="SignalP"/>
    </source>
</evidence>
<dbReference type="InterPro" id="IPR001466">
    <property type="entry name" value="Beta-lactam-related"/>
</dbReference>
<name>A0A8J3JNW5_9ACTN</name>
<dbReference type="Pfam" id="PF00144">
    <property type="entry name" value="Beta-lactamase"/>
    <property type="match status" value="1"/>
</dbReference>
<dbReference type="Gene3D" id="3.40.710.10">
    <property type="entry name" value="DD-peptidase/beta-lactamase superfamily"/>
    <property type="match status" value="1"/>
</dbReference>
<dbReference type="InterPro" id="IPR012338">
    <property type="entry name" value="Beta-lactam/transpept-like"/>
</dbReference>
<dbReference type="SUPFAM" id="SSF56601">
    <property type="entry name" value="beta-lactamase/transpeptidase-like"/>
    <property type="match status" value="1"/>
</dbReference>
<keyword evidence="4" id="KW-1185">Reference proteome</keyword>
<gene>
    <name evidence="3" type="primary">lpqK</name>
    <name evidence="3" type="ORF">Cba03nite_55150</name>
</gene>
<dbReference type="EMBL" id="BONF01000034">
    <property type="protein sequence ID" value="GIF84166.1"/>
    <property type="molecule type" value="Genomic_DNA"/>
</dbReference>
<proteinExistence type="predicted"/>
<keyword evidence="1" id="KW-0732">Signal</keyword>
<dbReference type="AlphaFoldDB" id="A0A8J3JNW5"/>
<comment type="caution">
    <text evidence="3">The sequence shown here is derived from an EMBL/GenBank/DDBJ whole genome shotgun (WGS) entry which is preliminary data.</text>
</comment>
<dbReference type="PANTHER" id="PTHR46825">
    <property type="entry name" value="D-ALANYL-D-ALANINE-CARBOXYPEPTIDASE/ENDOPEPTIDASE AMPH"/>
    <property type="match status" value="1"/>
</dbReference>
<dbReference type="InterPro" id="IPR050491">
    <property type="entry name" value="AmpC-like"/>
</dbReference>
<dbReference type="PANTHER" id="PTHR46825:SF7">
    <property type="entry name" value="D-ALANYL-D-ALANINE CARBOXYPEPTIDASE"/>
    <property type="match status" value="1"/>
</dbReference>